<evidence type="ECO:0000256" key="2">
    <source>
        <dbReference type="ARBA" id="ARBA00023054"/>
    </source>
</evidence>
<keyword evidence="2 3" id="KW-0175">Coiled coil</keyword>
<keyword evidence="4" id="KW-0472">Membrane</keyword>
<keyword evidence="4" id="KW-1133">Transmembrane helix</keyword>
<dbReference type="Pfam" id="PF25881">
    <property type="entry name" value="HH_YBHG"/>
    <property type="match status" value="1"/>
</dbReference>
<dbReference type="SUPFAM" id="SSF111369">
    <property type="entry name" value="HlyD-like secretion proteins"/>
    <property type="match status" value="2"/>
</dbReference>
<keyword evidence="4" id="KW-0812">Transmembrane</keyword>
<dbReference type="Gene3D" id="2.40.50.100">
    <property type="match status" value="1"/>
</dbReference>
<evidence type="ECO:0000256" key="4">
    <source>
        <dbReference type="SAM" id="Phobius"/>
    </source>
</evidence>
<evidence type="ECO:0000256" key="1">
    <source>
        <dbReference type="ARBA" id="ARBA00004196"/>
    </source>
</evidence>
<dbReference type="Gene3D" id="2.40.420.20">
    <property type="match status" value="1"/>
</dbReference>
<feature type="coiled-coil region" evidence="3">
    <location>
        <begin position="150"/>
        <end position="234"/>
    </location>
</feature>
<feature type="transmembrane region" description="Helical" evidence="4">
    <location>
        <begin position="26"/>
        <end position="44"/>
    </location>
</feature>
<dbReference type="Pfam" id="PF25990">
    <property type="entry name" value="Beta-barrel_YknX"/>
    <property type="match status" value="1"/>
</dbReference>
<dbReference type="InterPro" id="IPR059052">
    <property type="entry name" value="HH_YbhG-like"/>
</dbReference>
<evidence type="ECO:0000256" key="3">
    <source>
        <dbReference type="SAM" id="Coils"/>
    </source>
</evidence>
<dbReference type="PANTHER" id="PTHR32347:SF14">
    <property type="entry name" value="EFFLUX SYSTEM COMPONENT YKNX-RELATED"/>
    <property type="match status" value="1"/>
</dbReference>
<feature type="domain" description="YbhG-like alpha-helical hairpin" evidence="5">
    <location>
        <begin position="152"/>
        <end position="264"/>
    </location>
</feature>
<evidence type="ECO:0000259" key="6">
    <source>
        <dbReference type="Pfam" id="PF25990"/>
    </source>
</evidence>
<dbReference type="EMBL" id="JADEWN010000003">
    <property type="protein sequence ID" value="MBE9189107.1"/>
    <property type="molecule type" value="Genomic_DNA"/>
</dbReference>
<dbReference type="PRINTS" id="PR01490">
    <property type="entry name" value="RTXTOXIND"/>
</dbReference>
<evidence type="ECO:0000259" key="5">
    <source>
        <dbReference type="Pfam" id="PF25881"/>
    </source>
</evidence>
<feature type="domain" description="YknX-like beta-barrel" evidence="6">
    <location>
        <begin position="343"/>
        <end position="417"/>
    </location>
</feature>
<dbReference type="InterPro" id="IPR058636">
    <property type="entry name" value="Beta-barrel_YknX"/>
</dbReference>
<dbReference type="Gene3D" id="2.40.30.170">
    <property type="match status" value="1"/>
</dbReference>
<comment type="caution">
    <text evidence="7">The sequence shown here is derived from an EMBL/GenBank/DDBJ whole genome shotgun (WGS) entry which is preliminary data.</text>
</comment>
<sequence length="499" mass="53589">MTSQASQQSLVIKFLKELGKHKITKLLLRLIILSLVSGGAYAVYHQTIVMPRQEAKHQAQTVAVERLSLPITIAANGTVQPEKSINVSPKTAGVLKSLLVKEGDRVKQGQILAYMDDSNLQGQLIEAQGRLAAAQANLQQSLAGNRPEDIAQTQEQLTEVQANLQKLLAGNRPEDIAQAQARLNNALAQLQQAEDDFRRNQELANAGAISLQSLNQARTTRDSAQAQVMEVQQALALAQAGPRSEEVAQARAQVRQKQQALALAQAGPRSEEVAQARAQVTQAQGAVQTIQAQINDTVIRAAFDGAIARKFADPGAFVTPTTAGSSVSSATSSSIMSLVANNQVVAYVAESNISQIRLGQEVILQADAYPRKTFAGQVTQIATQSITQQNVTSFEVKIVLLSDAQQLLRSGMNVNVEFKVGELKNALVVPTVAIVRQENNTGVFVTQGNRTLFTPIVTGVTANHKTEVLSGLKGEERIFVSFPKGFRPQSMVPTLGRGS</sequence>
<protein>
    <submittedName>
        <fullName evidence="7">Biotin/lipoyl-binding protein</fullName>
    </submittedName>
</protein>
<dbReference type="Gene3D" id="1.10.287.470">
    <property type="entry name" value="Helix hairpin bin"/>
    <property type="match status" value="2"/>
</dbReference>
<evidence type="ECO:0000313" key="7">
    <source>
        <dbReference type="EMBL" id="MBE9189107.1"/>
    </source>
</evidence>
<name>A0ABR9ULE1_9CHRO</name>
<comment type="subcellular location">
    <subcellularLocation>
        <location evidence="1">Cell envelope</location>
    </subcellularLocation>
</comment>
<accession>A0ABR9ULE1</accession>
<evidence type="ECO:0000313" key="8">
    <source>
        <dbReference type="Proteomes" id="UP000651156"/>
    </source>
</evidence>
<dbReference type="InterPro" id="IPR050465">
    <property type="entry name" value="UPF0194_transport"/>
</dbReference>
<organism evidence="7 8">
    <name type="scientific">Gloeocapsopsis crepidinum LEGE 06123</name>
    <dbReference type="NCBI Taxonomy" id="588587"/>
    <lineage>
        <taxon>Bacteria</taxon>
        <taxon>Bacillati</taxon>
        <taxon>Cyanobacteriota</taxon>
        <taxon>Cyanophyceae</taxon>
        <taxon>Oscillatoriophycideae</taxon>
        <taxon>Chroococcales</taxon>
        <taxon>Chroococcaceae</taxon>
        <taxon>Gloeocapsopsis</taxon>
    </lineage>
</organism>
<proteinExistence type="predicted"/>
<gene>
    <name evidence="7" type="ORF">IQ230_01740</name>
</gene>
<reference evidence="7 8" key="1">
    <citation type="submission" date="2020-10" db="EMBL/GenBank/DDBJ databases">
        <authorList>
            <person name="Castelo-Branco R."/>
            <person name="Eusebio N."/>
            <person name="Adriana R."/>
            <person name="Vieira A."/>
            <person name="Brugerolle De Fraissinette N."/>
            <person name="Rezende De Castro R."/>
            <person name="Schneider M.P."/>
            <person name="Vasconcelos V."/>
            <person name="Leao P.N."/>
        </authorList>
    </citation>
    <scope>NUCLEOTIDE SEQUENCE [LARGE SCALE GENOMIC DNA]</scope>
    <source>
        <strain evidence="7 8">LEGE 06123</strain>
    </source>
</reference>
<dbReference type="PANTHER" id="PTHR32347">
    <property type="entry name" value="EFFLUX SYSTEM COMPONENT YKNX-RELATED"/>
    <property type="match status" value="1"/>
</dbReference>
<dbReference type="Proteomes" id="UP000651156">
    <property type="component" value="Unassembled WGS sequence"/>
</dbReference>
<keyword evidence="8" id="KW-1185">Reference proteome</keyword>
<dbReference type="RefSeq" id="WP_193930234.1">
    <property type="nucleotide sequence ID" value="NZ_CAWPMZ010000072.1"/>
</dbReference>